<feature type="binding site" evidence="5">
    <location>
        <begin position="93"/>
        <end position="96"/>
    </location>
    <ligand>
        <name>FAD</name>
        <dbReference type="ChEBI" id="CHEBI:57692"/>
    </ligand>
</feature>
<evidence type="ECO:0000313" key="9">
    <source>
        <dbReference type="EMBL" id="ANY81267.1"/>
    </source>
</evidence>
<dbReference type="InterPro" id="IPR036188">
    <property type="entry name" value="FAD/NAD-bd_sf"/>
</dbReference>
<evidence type="ECO:0000256" key="1">
    <source>
        <dbReference type="ARBA" id="ARBA00001974"/>
    </source>
</evidence>
<dbReference type="SUPFAM" id="SSF54373">
    <property type="entry name" value="FAD-linked reductases, C-terminal domain"/>
    <property type="match status" value="1"/>
</dbReference>
<comment type="cofactor">
    <cofactor evidence="1 5">
        <name>FAD</name>
        <dbReference type="ChEBI" id="CHEBI:57692"/>
    </cofactor>
</comment>
<dbReference type="PANTHER" id="PTHR11552">
    <property type="entry name" value="GLUCOSE-METHANOL-CHOLINE GMC OXIDOREDUCTASE"/>
    <property type="match status" value="1"/>
</dbReference>
<comment type="similarity">
    <text evidence="2 6">Belongs to the GMC oxidoreductase family.</text>
</comment>
<name>A0A1B2EMS2_9HYPH</name>
<feature type="domain" description="Glucose-methanol-choline oxidoreductase N-terminal" evidence="7">
    <location>
        <begin position="83"/>
        <end position="106"/>
    </location>
</feature>
<keyword evidence="3 6" id="KW-0285">Flavoprotein</keyword>
<feature type="domain" description="Glucose-methanol-choline oxidoreductase N-terminal" evidence="8">
    <location>
        <begin position="255"/>
        <end position="269"/>
    </location>
</feature>
<protein>
    <recommendedName>
        <fullName evidence="7 8">Glucose-methanol-choline oxidoreductase N-terminal domain-containing protein</fullName>
    </recommendedName>
</protein>
<dbReference type="PANTHER" id="PTHR11552:SF147">
    <property type="entry name" value="CHOLINE DEHYDROGENASE, MITOCHONDRIAL"/>
    <property type="match status" value="1"/>
</dbReference>
<dbReference type="KEGG" id="moc:BB934_26145"/>
<evidence type="ECO:0000259" key="7">
    <source>
        <dbReference type="PROSITE" id="PS00623"/>
    </source>
</evidence>
<organism evidence="9">
    <name type="scientific">Microvirga ossetica</name>
    <dbReference type="NCBI Taxonomy" id="1882682"/>
    <lineage>
        <taxon>Bacteria</taxon>
        <taxon>Pseudomonadati</taxon>
        <taxon>Pseudomonadota</taxon>
        <taxon>Alphaproteobacteria</taxon>
        <taxon>Hyphomicrobiales</taxon>
        <taxon>Methylobacteriaceae</taxon>
        <taxon>Microvirga</taxon>
    </lineage>
</organism>
<keyword evidence="4 5" id="KW-0274">FAD</keyword>
<dbReference type="InterPro" id="IPR007867">
    <property type="entry name" value="GMC_OxRtase_C"/>
</dbReference>
<evidence type="ECO:0000256" key="2">
    <source>
        <dbReference type="ARBA" id="ARBA00010790"/>
    </source>
</evidence>
<dbReference type="Gene3D" id="3.30.560.10">
    <property type="entry name" value="Glucose Oxidase, domain 3"/>
    <property type="match status" value="1"/>
</dbReference>
<proteinExistence type="inferred from homology"/>
<evidence type="ECO:0000256" key="5">
    <source>
        <dbReference type="PIRSR" id="PIRSR000137-2"/>
    </source>
</evidence>
<dbReference type="PIRSF" id="PIRSF000137">
    <property type="entry name" value="Alcohol_oxidase"/>
    <property type="match status" value="1"/>
</dbReference>
<evidence type="ECO:0000256" key="3">
    <source>
        <dbReference type="ARBA" id="ARBA00022630"/>
    </source>
</evidence>
<sequence>MIGGCAMYDYVIVGAGSAGCVLAHRLVTGGASVLLLEAGGPDEDPLIRIPALPAMLQDTPLDWAYRTAPQAHLNGRRIFCPRGRVLGGSSTLNYLVYVRGNKGDFDQWAQLGNFGWSYDDVLPYFRRSERNACHRDGHHGTDGPIQVTDIPVEHPLTSLFLQAAAEAGLPFNEDFNGARQEGYGRYPVTLGADGRCSAATAYLRPVQGHRNLCVVTHARATRVLIEQERAVGVSYLTPEGLHTVHAACETILCGGAVNSPHLLMLSGVGAADELRAVGIELRHHLPGVGKNLQDHLSSKIRVEISEPLTLFGLSQDARTAAQQEYLENGTGPFATNYFEAGAFFSSDPFTDYPDTQLIFTIGFGSEMPDGCATDRHGFVLSAYPTRPDSRGEVRAVTSNPLDRPLIDPRYLSAPHDLDLALESFRMMRRIAAAPAFSGVGAREVHPGDTVADREGLTAYIRRTASTSFHQSGTCRMGTDEMAVVDPALRLHGLEALRVVDASVMPTLVSGNTNAATMMIAEKAADLILTHDSQHHA</sequence>
<gene>
    <name evidence="9" type="ORF">BB934_26145</name>
</gene>
<evidence type="ECO:0000256" key="4">
    <source>
        <dbReference type="ARBA" id="ARBA00022827"/>
    </source>
</evidence>
<dbReference type="EMBL" id="CP016616">
    <property type="protein sequence ID" value="ANY81267.1"/>
    <property type="molecule type" value="Genomic_DNA"/>
</dbReference>
<dbReference type="GO" id="GO:0050660">
    <property type="term" value="F:flavin adenine dinucleotide binding"/>
    <property type="evidence" value="ECO:0007669"/>
    <property type="project" value="InterPro"/>
</dbReference>
<evidence type="ECO:0000256" key="6">
    <source>
        <dbReference type="RuleBase" id="RU003968"/>
    </source>
</evidence>
<dbReference type="AlphaFoldDB" id="A0A1B2EMS2"/>
<dbReference type="PROSITE" id="PS00623">
    <property type="entry name" value="GMC_OXRED_1"/>
    <property type="match status" value="1"/>
</dbReference>
<reference evidence="9" key="1">
    <citation type="submission" date="2016-07" db="EMBL/GenBank/DDBJ databases">
        <title>Microvirga ossetica sp. nov. a new species of rhizobia isolated from root nodules of the legume species Vicia alpestris Steven originated from North Ossetia region in the Caucasus.</title>
        <authorList>
            <person name="Safronova V.I."/>
            <person name="Kuznetsova I.G."/>
            <person name="Sazanova A.L."/>
            <person name="Belimov A."/>
            <person name="Andronov E."/>
            <person name="Osledkin Y.S."/>
            <person name="Onishchuk O.P."/>
            <person name="Kurchak O.N."/>
            <person name="Shaposhnikov A.I."/>
            <person name="Willems A."/>
            <person name="Tikhonovich I.A."/>
        </authorList>
    </citation>
    <scope>NUCLEOTIDE SEQUENCE [LARGE SCALE GENOMIC DNA]</scope>
    <source>
        <strain evidence="9">V5/3M</strain>
    </source>
</reference>
<dbReference type="Pfam" id="PF05199">
    <property type="entry name" value="GMC_oxred_C"/>
    <property type="match status" value="1"/>
</dbReference>
<dbReference type="InterPro" id="IPR000172">
    <property type="entry name" value="GMC_OxRdtase_N"/>
</dbReference>
<dbReference type="GO" id="GO:0016614">
    <property type="term" value="F:oxidoreductase activity, acting on CH-OH group of donors"/>
    <property type="evidence" value="ECO:0007669"/>
    <property type="project" value="InterPro"/>
</dbReference>
<dbReference type="OrthoDB" id="9785276at2"/>
<evidence type="ECO:0000259" key="8">
    <source>
        <dbReference type="PROSITE" id="PS00624"/>
    </source>
</evidence>
<dbReference type="Gene3D" id="3.50.50.60">
    <property type="entry name" value="FAD/NAD(P)-binding domain"/>
    <property type="match status" value="1"/>
</dbReference>
<dbReference type="Pfam" id="PF00732">
    <property type="entry name" value="GMC_oxred_N"/>
    <property type="match status" value="1"/>
</dbReference>
<dbReference type="PROSITE" id="PS00624">
    <property type="entry name" value="GMC_OXRED_2"/>
    <property type="match status" value="1"/>
</dbReference>
<accession>A0A1B2EMS2</accession>
<dbReference type="SUPFAM" id="SSF51905">
    <property type="entry name" value="FAD/NAD(P)-binding domain"/>
    <property type="match status" value="1"/>
</dbReference>
<feature type="binding site" evidence="5">
    <location>
        <position position="85"/>
    </location>
    <ligand>
        <name>FAD</name>
        <dbReference type="ChEBI" id="CHEBI:57692"/>
    </ligand>
</feature>
<dbReference type="InterPro" id="IPR012132">
    <property type="entry name" value="GMC_OxRdtase"/>
</dbReference>